<dbReference type="PANTHER" id="PTHR13050">
    <property type="entry name" value="USE1-LIKE PROTEIN"/>
    <property type="match status" value="1"/>
</dbReference>
<protein>
    <recommendedName>
        <fullName evidence="13">Vesicle transport protein USE1</fullName>
    </recommendedName>
</protein>
<dbReference type="EMBL" id="JAGTXO010000015">
    <property type="protein sequence ID" value="KAG8463776.1"/>
    <property type="molecule type" value="Genomic_DNA"/>
</dbReference>
<evidence type="ECO:0000313" key="12">
    <source>
        <dbReference type="Proteomes" id="UP000751190"/>
    </source>
</evidence>
<evidence type="ECO:0008006" key="13">
    <source>
        <dbReference type="Google" id="ProtNLM"/>
    </source>
</evidence>
<sequence>MAAADVIDAVNLLRLLRCTEQMACASELDRELLAIHVLELRSLFRRVDLGPGDVLSAAEVDDARRRVRLLDELARVERSAVEPAGISAAPRAAAETVRPADEPAAFAVAQSAPRVDAPPDAGARGGSLPAAAPAAAGDLAAAVDLVRPAAARRRRAGNVAGEEAATSALGVGSAAVERHTRAHDVLLGETAEMVARLKHNSLLAQRALAADNATLALTEDAASGNAARVEAEARRILATRRAMRANCCANWLIGLVVVALFMLTLLFIRLFPAPRR</sequence>
<accession>A0A8J6CA71</accession>
<dbReference type="AlphaFoldDB" id="A0A8J6CA71"/>
<dbReference type="OrthoDB" id="10668599at2759"/>
<reference evidence="11" key="1">
    <citation type="submission" date="2021-05" db="EMBL/GenBank/DDBJ databases">
        <title>The genome of the haptophyte Pavlova lutheri (Diacronema luteri, Pavlovales) - a model for lipid biosynthesis in eukaryotic algae.</title>
        <authorList>
            <person name="Hulatt C.J."/>
            <person name="Posewitz M.C."/>
        </authorList>
    </citation>
    <scope>NUCLEOTIDE SEQUENCE</scope>
    <source>
        <strain evidence="11">NIVA-4/92</strain>
    </source>
</reference>
<organism evidence="11 12">
    <name type="scientific">Diacronema lutheri</name>
    <name type="common">Unicellular marine alga</name>
    <name type="synonym">Monochrysis lutheri</name>
    <dbReference type="NCBI Taxonomy" id="2081491"/>
    <lineage>
        <taxon>Eukaryota</taxon>
        <taxon>Haptista</taxon>
        <taxon>Haptophyta</taxon>
        <taxon>Pavlovophyceae</taxon>
        <taxon>Pavlovales</taxon>
        <taxon>Pavlovaceae</taxon>
        <taxon>Diacronema</taxon>
    </lineage>
</organism>
<evidence type="ECO:0000256" key="2">
    <source>
        <dbReference type="ARBA" id="ARBA00007891"/>
    </source>
</evidence>
<dbReference type="Proteomes" id="UP000751190">
    <property type="component" value="Unassembled WGS sequence"/>
</dbReference>
<keyword evidence="6" id="KW-0931">ER-Golgi transport</keyword>
<evidence type="ECO:0000256" key="8">
    <source>
        <dbReference type="ARBA" id="ARBA00022989"/>
    </source>
</evidence>
<evidence type="ECO:0000256" key="10">
    <source>
        <dbReference type="SAM" id="Phobius"/>
    </source>
</evidence>
<keyword evidence="4 10" id="KW-0812">Transmembrane</keyword>
<dbReference type="GO" id="GO:0005484">
    <property type="term" value="F:SNAP receptor activity"/>
    <property type="evidence" value="ECO:0007669"/>
    <property type="project" value="TreeGrafter"/>
</dbReference>
<dbReference type="GO" id="GO:0031201">
    <property type="term" value="C:SNARE complex"/>
    <property type="evidence" value="ECO:0007669"/>
    <property type="project" value="TreeGrafter"/>
</dbReference>
<evidence type="ECO:0000256" key="5">
    <source>
        <dbReference type="ARBA" id="ARBA00022824"/>
    </source>
</evidence>
<evidence type="ECO:0000256" key="4">
    <source>
        <dbReference type="ARBA" id="ARBA00022692"/>
    </source>
</evidence>
<keyword evidence="12" id="KW-1185">Reference proteome</keyword>
<evidence type="ECO:0000256" key="1">
    <source>
        <dbReference type="ARBA" id="ARBA00004163"/>
    </source>
</evidence>
<comment type="subcellular location">
    <subcellularLocation>
        <location evidence="1">Endoplasmic reticulum membrane</location>
        <topology evidence="1">Single-pass type IV membrane protein</topology>
    </subcellularLocation>
</comment>
<proteinExistence type="inferred from homology"/>
<evidence type="ECO:0000256" key="3">
    <source>
        <dbReference type="ARBA" id="ARBA00022448"/>
    </source>
</evidence>
<gene>
    <name evidence="11" type="ORF">KFE25_004049</name>
</gene>
<comment type="caution">
    <text evidence="11">The sequence shown here is derived from an EMBL/GenBank/DDBJ whole genome shotgun (WGS) entry which is preliminary data.</text>
</comment>
<keyword evidence="7" id="KW-0653">Protein transport</keyword>
<comment type="similarity">
    <text evidence="2">Belongs to the USE1 family.</text>
</comment>
<evidence type="ECO:0000313" key="11">
    <source>
        <dbReference type="EMBL" id="KAG8463776.1"/>
    </source>
</evidence>
<dbReference type="InterPro" id="IPR019150">
    <property type="entry name" value="Vesicle_transport_protein_Use1"/>
</dbReference>
<keyword evidence="5" id="KW-0256">Endoplasmic reticulum</keyword>
<keyword evidence="3" id="KW-0813">Transport</keyword>
<dbReference type="GO" id="GO:0006890">
    <property type="term" value="P:retrograde vesicle-mediated transport, Golgi to endoplasmic reticulum"/>
    <property type="evidence" value="ECO:0007669"/>
    <property type="project" value="TreeGrafter"/>
</dbReference>
<feature type="transmembrane region" description="Helical" evidence="10">
    <location>
        <begin position="251"/>
        <end position="271"/>
    </location>
</feature>
<dbReference type="PANTHER" id="PTHR13050:SF7">
    <property type="entry name" value="VESICLE TRANSPORT PROTEIN USE1"/>
    <property type="match status" value="1"/>
</dbReference>
<dbReference type="Pfam" id="PF09753">
    <property type="entry name" value="Use1"/>
    <property type="match status" value="1"/>
</dbReference>
<keyword evidence="9 10" id="KW-0472">Membrane</keyword>
<name>A0A8J6CA71_DIALT</name>
<evidence type="ECO:0000256" key="7">
    <source>
        <dbReference type="ARBA" id="ARBA00022927"/>
    </source>
</evidence>
<evidence type="ECO:0000256" key="9">
    <source>
        <dbReference type="ARBA" id="ARBA00023136"/>
    </source>
</evidence>
<dbReference type="GO" id="GO:0005789">
    <property type="term" value="C:endoplasmic reticulum membrane"/>
    <property type="evidence" value="ECO:0007669"/>
    <property type="project" value="UniProtKB-SubCell"/>
</dbReference>
<dbReference type="GO" id="GO:0015031">
    <property type="term" value="P:protein transport"/>
    <property type="evidence" value="ECO:0007669"/>
    <property type="project" value="UniProtKB-KW"/>
</dbReference>
<evidence type="ECO:0000256" key="6">
    <source>
        <dbReference type="ARBA" id="ARBA00022892"/>
    </source>
</evidence>
<keyword evidence="8 10" id="KW-1133">Transmembrane helix</keyword>